<protein>
    <submittedName>
        <fullName evidence="1">L-type lectin-domain containing receptor kinase IV.1</fullName>
    </submittedName>
</protein>
<organism evidence="1 2">
    <name type="scientific">Camellia lanceoleosa</name>
    <dbReference type="NCBI Taxonomy" id="1840588"/>
    <lineage>
        <taxon>Eukaryota</taxon>
        <taxon>Viridiplantae</taxon>
        <taxon>Streptophyta</taxon>
        <taxon>Embryophyta</taxon>
        <taxon>Tracheophyta</taxon>
        <taxon>Spermatophyta</taxon>
        <taxon>Magnoliopsida</taxon>
        <taxon>eudicotyledons</taxon>
        <taxon>Gunneridae</taxon>
        <taxon>Pentapetalae</taxon>
        <taxon>asterids</taxon>
        <taxon>Ericales</taxon>
        <taxon>Theaceae</taxon>
        <taxon>Camellia</taxon>
    </lineage>
</organism>
<evidence type="ECO:0000313" key="2">
    <source>
        <dbReference type="Proteomes" id="UP001060215"/>
    </source>
</evidence>
<sequence>MILVDCVLENLKQGSILETSDPRFKGNLEEKMLLVLKLDLLCSQYNEAARPSMRQVMRYLDENALLPDILLDSAGIRTFSVTNETSSEFVVPFPSSVPKSFAHSMSSTDSIFNSGR</sequence>
<proteinExistence type="predicted"/>
<dbReference type="EMBL" id="CM045761">
    <property type="protein sequence ID" value="KAI8014498.1"/>
    <property type="molecule type" value="Genomic_DNA"/>
</dbReference>
<accession>A0ACC0HNM5</accession>
<keyword evidence="1" id="KW-0675">Receptor</keyword>
<dbReference type="Proteomes" id="UP001060215">
    <property type="component" value="Chromosome 4"/>
</dbReference>
<gene>
    <name evidence="1" type="ORF">LOK49_LG05G01342</name>
</gene>
<reference evidence="1 2" key="1">
    <citation type="journal article" date="2022" name="Plant J.">
        <title>Chromosome-level genome of Camellia lanceoleosa provides a valuable resource for understanding genome evolution and self-incompatibility.</title>
        <authorList>
            <person name="Gong W."/>
            <person name="Xiao S."/>
            <person name="Wang L."/>
            <person name="Liao Z."/>
            <person name="Chang Y."/>
            <person name="Mo W."/>
            <person name="Hu G."/>
            <person name="Li W."/>
            <person name="Zhao G."/>
            <person name="Zhu H."/>
            <person name="Hu X."/>
            <person name="Ji K."/>
            <person name="Xiang X."/>
            <person name="Song Q."/>
            <person name="Yuan D."/>
            <person name="Jin S."/>
            <person name="Zhang L."/>
        </authorList>
    </citation>
    <scope>NUCLEOTIDE SEQUENCE [LARGE SCALE GENOMIC DNA]</scope>
    <source>
        <strain evidence="1">SQ_2022a</strain>
    </source>
</reference>
<name>A0ACC0HNM5_9ERIC</name>
<keyword evidence="1" id="KW-0808">Transferase</keyword>
<comment type="caution">
    <text evidence="1">The sequence shown here is derived from an EMBL/GenBank/DDBJ whole genome shotgun (WGS) entry which is preliminary data.</text>
</comment>
<keyword evidence="2" id="KW-1185">Reference proteome</keyword>
<keyword evidence="1" id="KW-0418">Kinase</keyword>
<evidence type="ECO:0000313" key="1">
    <source>
        <dbReference type="EMBL" id="KAI8014498.1"/>
    </source>
</evidence>